<evidence type="ECO:0000259" key="14">
    <source>
        <dbReference type="PROSITE" id="PS50089"/>
    </source>
</evidence>
<accession>R7VLB0</accession>
<dbReference type="InterPro" id="IPR015036">
    <property type="entry name" value="NRDP1"/>
</dbReference>
<dbReference type="GO" id="GO:0008270">
    <property type="term" value="F:zinc ion binding"/>
    <property type="evidence" value="ECO:0007669"/>
    <property type="project" value="UniProtKB-KW"/>
</dbReference>
<dbReference type="EMBL" id="AMQN01000561">
    <property type="status" value="NOT_ANNOTATED_CDS"/>
    <property type="molecule type" value="Genomic_DNA"/>
</dbReference>
<evidence type="ECO:0000256" key="6">
    <source>
        <dbReference type="ARBA" id="ARBA00022723"/>
    </source>
</evidence>
<keyword evidence="6" id="KW-0479">Metal-binding</keyword>
<evidence type="ECO:0000256" key="10">
    <source>
        <dbReference type="ARBA" id="ARBA00030556"/>
    </source>
</evidence>
<dbReference type="PROSITE" id="PS00518">
    <property type="entry name" value="ZF_RING_1"/>
    <property type="match status" value="1"/>
</dbReference>
<dbReference type="PANTHER" id="PTHR10131">
    <property type="entry name" value="TNF RECEPTOR ASSOCIATED FACTOR"/>
    <property type="match status" value="1"/>
</dbReference>
<keyword evidence="13" id="KW-0175">Coiled coil</keyword>
<evidence type="ECO:0000256" key="7">
    <source>
        <dbReference type="ARBA" id="ARBA00022771"/>
    </source>
</evidence>
<reference evidence="16" key="3">
    <citation type="submission" date="2015-06" db="UniProtKB">
        <authorList>
            <consortium name="EnsemblMetazoa"/>
        </authorList>
    </citation>
    <scope>IDENTIFICATION</scope>
</reference>
<evidence type="ECO:0000256" key="5">
    <source>
        <dbReference type="ARBA" id="ARBA00022679"/>
    </source>
</evidence>
<name>R7VLB0_CAPTE</name>
<evidence type="ECO:0000313" key="17">
    <source>
        <dbReference type="Proteomes" id="UP000014760"/>
    </source>
</evidence>
<dbReference type="SUPFAM" id="SSF160088">
    <property type="entry name" value="NRDP1 C-terminal domain-like"/>
    <property type="match status" value="1"/>
</dbReference>
<dbReference type="InterPro" id="IPR013083">
    <property type="entry name" value="Znf_RING/FYVE/PHD"/>
</dbReference>
<evidence type="ECO:0000256" key="13">
    <source>
        <dbReference type="SAM" id="Coils"/>
    </source>
</evidence>
<keyword evidence="5" id="KW-0808">Transferase</keyword>
<evidence type="ECO:0000256" key="2">
    <source>
        <dbReference type="ARBA" id="ARBA00004906"/>
    </source>
</evidence>
<evidence type="ECO:0000256" key="1">
    <source>
        <dbReference type="ARBA" id="ARBA00000900"/>
    </source>
</evidence>
<dbReference type="OrthoDB" id="1630758at2759"/>
<dbReference type="InterPro" id="IPR037255">
    <property type="entry name" value="NRDP1_C"/>
</dbReference>
<dbReference type="EMBL" id="KB292506">
    <property type="protein sequence ID" value="ELU17470.1"/>
    <property type="molecule type" value="Genomic_DNA"/>
</dbReference>
<gene>
    <name evidence="15" type="ORF">CAPTEDRAFT_183023</name>
</gene>
<feature type="domain" description="RING-type" evidence="14">
    <location>
        <begin position="18"/>
        <end position="57"/>
    </location>
</feature>
<reference evidence="17" key="1">
    <citation type="submission" date="2012-12" db="EMBL/GenBank/DDBJ databases">
        <authorList>
            <person name="Hellsten U."/>
            <person name="Grimwood J."/>
            <person name="Chapman J.A."/>
            <person name="Shapiro H."/>
            <person name="Aerts A."/>
            <person name="Otillar R.P."/>
            <person name="Terry A.Y."/>
            <person name="Boore J.L."/>
            <person name="Simakov O."/>
            <person name="Marletaz F."/>
            <person name="Cho S.-J."/>
            <person name="Edsinger-Gonzales E."/>
            <person name="Havlak P."/>
            <person name="Kuo D.-H."/>
            <person name="Larsson T."/>
            <person name="Lv J."/>
            <person name="Arendt D."/>
            <person name="Savage R."/>
            <person name="Osoegawa K."/>
            <person name="de Jong P."/>
            <person name="Lindberg D.R."/>
            <person name="Seaver E.C."/>
            <person name="Weisblat D.A."/>
            <person name="Putnam N.H."/>
            <person name="Grigoriev I.V."/>
            <person name="Rokhsar D.S."/>
        </authorList>
    </citation>
    <scope>NUCLEOTIDE SEQUENCE</scope>
    <source>
        <strain evidence="17">I ESC-2004</strain>
    </source>
</reference>
<protein>
    <recommendedName>
        <fullName evidence="4">E3 ubiquitin-protein ligase NRDP1</fullName>
        <ecNumber evidence="3">2.3.2.27</ecNumber>
    </recommendedName>
    <alternativeName>
        <fullName evidence="10">RING finger protein 41</fullName>
    </alternativeName>
    <alternativeName>
        <fullName evidence="11">RING-type E3 ubiquitin transferase NRDP1</fullName>
    </alternativeName>
</protein>
<dbReference type="InterPro" id="IPR017907">
    <property type="entry name" value="Znf_RING_CS"/>
</dbReference>
<reference evidence="15 17" key="2">
    <citation type="journal article" date="2013" name="Nature">
        <title>Insights into bilaterian evolution from three spiralian genomes.</title>
        <authorList>
            <person name="Simakov O."/>
            <person name="Marletaz F."/>
            <person name="Cho S.J."/>
            <person name="Edsinger-Gonzales E."/>
            <person name="Havlak P."/>
            <person name="Hellsten U."/>
            <person name="Kuo D.H."/>
            <person name="Larsson T."/>
            <person name="Lv J."/>
            <person name="Arendt D."/>
            <person name="Savage R."/>
            <person name="Osoegawa K."/>
            <person name="de Jong P."/>
            <person name="Grimwood J."/>
            <person name="Chapman J.A."/>
            <person name="Shapiro H."/>
            <person name="Aerts A."/>
            <person name="Otillar R.P."/>
            <person name="Terry A.Y."/>
            <person name="Boore J.L."/>
            <person name="Grigoriev I.V."/>
            <person name="Lindberg D.R."/>
            <person name="Seaver E.C."/>
            <person name="Weisblat D.A."/>
            <person name="Putnam N.H."/>
            <person name="Rokhsar D.S."/>
        </authorList>
    </citation>
    <scope>NUCLEOTIDE SEQUENCE</scope>
    <source>
        <strain evidence="15 17">I ESC-2004</strain>
    </source>
</reference>
<sequence>MGYEVARFSATVDEELVCPICSGVLEEPLQAPNCEHAFCGGCINEWLTRQPTCPVDRGAITPNQLKPVPRILRNLLSRLEISCDNVSFGCTAVLKLDVLVNHLQECEFNPKMPVHCELGCGLVVPKDELQTHNCVRELRTLMQQQQTKISDLQTEGAELKVQTAELRREIQLLKEYMRAMRMNTSVSSSRLGREGTSDDQDEIIRWVGTLSPARVSRWGGMISTPDAVLQSVIKRALIESGCPSHILNDLMENAHERRWPPGLSTLETRQINRRQYENYVSKRIPGKQAVVVMSCENAHMPDEMIMEPGLVMIFAHGVD</sequence>
<dbReference type="Gene3D" id="3.30.40.10">
    <property type="entry name" value="Zinc/RING finger domain, C3HC4 (zinc finger)"/>
    <property type="match status" value="2"/>
</dbReference>
<evidence type="ECO:0000256" key="11">
    <source>
        <dbReference type="ARBA" id="ARBA00031762"/>
    </source>
</evidence>
<dbReference type="EnsemblMetazoa" id="CapteT183023">
    <property type="protein sequence ID" value="CapteP183023"/>
    <property type="gene ID" value="CapteG183023"/>
</dbReference>
<keyword evidence="7 12" id="KW-0863">Zinc-finger</keyword>
<dbReference type="SUPFAM" id="SSF57850">
    <property type="entry name" value="RING/U-box"/>
    <property type="match status" value="1"/>
</dbReference>
<dbReference type="InterPro" id="IPR001841">
    <property type="entry name" value="Znf_RING"/>
</dbReference>
<dbReference type="GO" id="GO:0016567">
    <property type="term" value="P:protein ubiquitination"/>
    <property type="evidence" value="ECO:0007669"/>
    <property type="project" value="UniProtKB-UniPathway"/>
</dbReference>
<evidence type="ECO:0000313" key="16">
    <source>
        <dbReference type="EnsemblMetazoa" id="CapteP183023"/>
    </source>
</evidence>
<evidence type="ECO:0000313" key="15">
    <source>
        <dbReference type="EMBL" id="ELU17470.1"/>
    </source>
</evidence>
<dbReference type="GO" id="GO:0043122">
    <property type="term" value="P:regulation of canonical NF-kappaB signal transduction"/>
    <property type="evidence" value="ECO:0007669"/>
    <property type="project" value="TreeGrafter"/>
</dbReference>
<dbReference type="Proteomes" id="UP000014760">
    <property type="component" value="Unassembled WGS sequence"/>
</dbReference>
<evidence type="ECO:0000256" key="12">
    <source>
        <dbReference type="PROSITE-ProRule" id="PRU00175"/>
    </source>
</evidence>
<comment type="catalytic activity">
    <reaction evidence="1">
        <text>S-ubiquitinyl-[E2 ubiquitin-conjugating enzyme]-L-cysteine + [acceptor protein]-L-lysine = [E2 ubiquitin-conjugating enzyme]-L-cysteine + N(6)-ubiquitinyl-[acceptor protein]-L-lysine.</text>
        <dbReference type="EC" id="2.3.2.27"/>
    </reaction>
</comment>
<dbReference type="STRING" id="283909.R7VLB0"/>
<dbReference type="SMART" id="SM00184">
    <property type="entry name" value="RING"/>
    <property type="match status" value="1"/>
</dbReference>
<dbReference type="AlphaFoldDB" id="R7VLB0"/>
<dbReference type="Pfam" id="PF08941">
    <property type="entry name" value="USP8_interact"/>
    <property type="match status" value="1"/>
</dbReference>
<evidence type="ECO:0000256" key="9">
    <source>
        <dbReference type="ARBA" id="ARBA00022833"/>
    </source>
</evidence>
<dbReference type="UniPathway" id="UPA00143"/>
<dbReference type="OMA" id="QYENYVC"/>
<dbReference type="GO" id="GO:0061630">
    <property type="term" value="F:ubiquitin protein ligase activity"/>
    <property type="evidence" value="ECO:0007669"/>
    <property type="project" value="UniProtKB-EC"/>
</dbReference>
<dbReference type="EC" id="2.3.2.27" evidence="3"/>
<dbReference type="CDD" id="cd16634">
    <property type="entry name" value="mRING-HC-C3HC3D_Nrdp1"/>
    <property type="match status" value="1"/>
</dbReference>
<dbReference type="Pfam" id="PF13923">
    <property type="entry name" value="zf-C3HC4_2"/>
    <property type="match status" value="1"/>
</dbReference>
<keyword evidence="8" id="KW-0833">Ubl conjugation pathway</keyword>
<evidence type="ECO:0000256" key="8">
    <source>
        <dbReference type="ARBA" id="ARBA00022786"/>
    </source>
</evidence>
<comment type="pathway">
    <text evidence="2">Protein modification; protein ubiquitination.</text>
</comment>
<organism evidence="15">
    <name type="scientific">Capitella teleta</name>
    <name type="common">Polychaete worm</name>
    <dbReference type="NCBI Taxonomy" id="283909"/>
    <lineage>
        <taxon>Eukaryota</taxon>
        <taxon>Metazoa</taxon>
        <taxon>Spiralia</taxon>
        <taxon>Lophotrochozoa</taxon>
        <taxon>Annelida</taxon>
        <taxon>Polychaeta</taxon>
        <taxon>Sedentaria</taxon>
        <taxon>Scolecida</taxon>
        <taxon>Capitellidae</taxon>
        <taxon>Capitella</taxon>
    </lineage>
</organism>
<keyword evidence="17" id="KW-1185">Reference proteome</keyword>
<evidence type="ECO:0000256" key="3">
    <source>
        <dbReference type="ARBA" id="ARBA00012483"/>
    </source>
</evidence>
<keyword evidence="9" id="KW-0862">Zinc</keyword>
<dbReference type="HOGENOM" id="CLU_076732_0_0_1"/>
<feature type="coiled-coil region" evidence="13">
    <location>
        <begin position="135"/>
        <end position="169"/>
    </location>
</feature>
<dbReference type="PANTHER" id="PTHR10131:SF157">
    <property type="entry name" value="RECEPTOR-ASSOCIATED FACTOR, PUTATIVE-RELATED"/>
    <property type="match status" value="1"/>
</dbReference>
<proteinExistence type="predicted"/>
<dbReference type="FunCoup" id="R7VLB0">
    <property type="interactions" value="966"/>
</dbReference>
<dbReference type="PROSITE" id="PS50089">
    <property type="entry name" value="ZF_RING_2"/>
    <property type="match status" value="1"/>
</dbReference>
<evidence type="ECO:0000256" key="4">
    <source>
        <dbReference type="ARBA" id="ARBA00015711"/>
    </source>
</evidence>
<dbReference type="SUPFAM" id="SSF49599">
    <property type="entry name" value="TRAF domain-like"/>
    <property type="match status" value="1"/>
</dbReference>